<feature type="coiled-coil region" evidence="1">
    <location>
        <begin position="216"/>
        <end position="250"/>
    </location>
</feature>
<keyword evidence="4" id="KW-1185">Reference proteome</keyword>
<evidence type="ECO:0000256" key="2">
    <source>
        <dbReference type="SAM" id="MobiDB-lite"/>
    </source>
</evidence>
<keyword evidence="1" id="KW-0175">Coiled coil</keyword>
<organism evidence="3 4">
    <name type="scientific">Euplotes crassus</name>
    <dbReference type="NCBI Taxonomy" id="5936"/>
    <lineage>
        <taxon>Eukaryota</taxon>
        <taxon>Sar</taxon>
        <taxon>Alveolata</taxon>
        <taxon>Ciliophora</taxon>
        <taxon>Intramacronucleata</taxon>
        <taxon>Spirotrichea</taxon>
        <taxon>Hypotrichia</taxon>
        <taxon>Euplotida</taxon>
        <taxon>Euplotidae</taxon>
        <taxon>Moneuplotes</taxon>
    </lineage>
</organism>
<feature type="compositionally biased region" description="Low complexity" evidence="2">
    <location>
        <begin position="115"/>
        <end position="130"/>
    </location>
</feature>
<accession>A0AAD1XA10</accession>
<dbReference type="Proteomes" id="UP001295684">
    <property type="component" value="Unassembled WGS sequence"/>
</dbReference>
<sequence length="559" mass="64772">MKPGLRTNERYADFGDENAYKDGSSSHYEDDFEEIAEKIKGIEKTRNSRNSNRGGIKMSYDSRDRRKVFKSLAGQRSRGAFSPRLNGSELQAIKTVSKRGGIYNRKVKSRSSVQSLKRNSKSSISSESTKVLGNPQPKLEKMSAYLQKCKNLRKKMKTSTSEEQKSKLLLQENKLMREGLKEMNEFLSDFIEHIKEKKLASISSIGYKYGDNGKLKRTREEKIRRLTAESQNYKNMIANLSEEHQKYKQRIQKIKDPKFVLDLQKEVTDSYEYIEKLHKQLRNLKDDQFKREKKMNEVMTVGVSDAMGVIQDNVKQMTVLVNKKRQYEAQIQFQTETETQIDEHTENIKKKVEGLEVKLRSIGLNPDAEQGDILSEKLKDPLLMKIKKQRIVKIAKESMNKKFYTKFKEQKERLIHILSKYDESFSKKSNLYTPDSKLQESKYPVLEKINKILTELNPEFPVISSKLPWTSSVNFKPRSSRGNMKDPYSIKSTHKLRKLNSRSSNDISDPFSKSKIQNPRNFELSTPSIPHSNLLNKDMADPKAFMVMSKSPYLHNGGK</sequence>
<feature type="compositionally biased region" description="Polar residues" evidence="2">
    <location>
        <begin position="514"/>
        <end position="535"/>
    </location>
</feature>
<comment type="caution">
    <text evidence="3">The sequence shown here is derived from an EMBL/GenBank/DDBJ whole genome shotgun (WGS) entry which is preliminary data.</text>
</comment>
<feature type="region of interest" description="Disordered" evidence="2">
    <location>
        <begin position="477"/>
        <end position="535"/>
    </location>
</feature>
<proteinExistence type="predicted"/>
<gene>
    <name evidence="3" type="ORF">ECRASSUSDP1_LOCUS4571</name>
</gene>
<evidence type="ECO:0000313" key="3">
    <source>
        <dbReference type="EMBL" id="CAI2363241.1"/>
    </source>
</evidence>
<name>A0AAD1XA10_EUPCR</name>
<feature type="region of interest" description="Disordered" evidence="2">
    <location>
        <begin position="40"/>
        <end position="64"/>
    </location>
</feature>
<feature type="region of interest" description="Disordered" evidence="2">
    <location>
        <begin position="107"/>
        <end position="136"/>
    </location>
</feature>
<dbReference type="EMBL" id="CAMPGE010004395">
    <property type="protein sequence ID" value="CAI2363241.1"/>
    <property type="molecule type" value="Genomic_DNA"/>
</dbReference>
<protein>
    <submittedName>
        <fullName evidence="3">Uncharacterized protein</fullName>
    </submittedName>
</protein>
<reference evidence="3" key="1">
    <citation type="submission" date="2023-07" db="EMBL/GenBank/DDBJ databases">
        <authorList>
            <consortium name="AG Swart"/>
            <person name="Singh M."/>
            <person name="Singh A."/>
            <person name="Seah K."/>
            <person name="Emmerich C."/>
        </authorList>
    </citation>
    <scope>NUCLEOTIDE SEQUENCE</scope>
    <source>
        <strain evidence="3">DP1</strain>
    </source>
</reference>
<evidence type="ECO:0000256" key="1">
    <source>
        <dbReference type="SAM" id="Coils"/>
    </source>
</evidence>
<dbReference type="AlphaFoldDB" id="A0AAD1XA10"/>
<evidence type="ECO:0000313" key="4">
    <source>
        <dbReference type="Proteomes" id="UP001295684"/>
    </source>
</evidence>
<feature type="region of interest" description="Disordered" evidence="2">
    <location>
        <begin position="1"/>
        <end position="28"/>
    </location>
</feature>